<dbReference type="GO" id="GO:0004222">
    <property type="term" value="F:metalloendopeptidase activity"/>
    <property type="evidence" value="ECO:0007669"/>
    <property type="project" value="InterPro"/>
</dbReference>
<evidence type="ECO:0000256" key="2">
    <source>
        <dbReference type="ARBA" id="ARBA00022670"/>
    </source>
</evidence>
<evidence type="ECO:0000256" key="7">
    <source>
        <dbReference type="ARBA" id="ARBA00022833"/>
    </source>
</evidence>
<evidence type="ECO:0000259" key="15">
    <source>
        <dbReference type="Pfam" id="PF01435"/>
    </source>
</evidence>
<feature type="active site" description="Proton donor" evidence="11">
    <location>
        <position position="359"/>
    </location>
</feature>
<feature type="binding site" evidence="12">
    <location>
        <position position="281"/>
    </location>
    <ligand>
        <name>Zn(2+)</name>
        <dbReference type="ChEBI" id="CHEBI:29105"/>
        <note>catalytic</note>
    </ligand>
</feature>
<feature type="transmembrane region" description="Helical" evidence="14">
    <location>
        <begin position="291"/>
        <end position="308"/>
    </location>
</feature>
<protein>
    <submittedName>
        <fullName evidence="17">Integral membrane protease transmembrane protein</fullName>
    </submittedName>
</protein>
<comment type="subcellular location">
    <subcellularLocation>
        <location evidence="1">Endoplasmic reticulum membrane</location>
        <topology evidence="1">Multi-pass membrane protein</topology>
    </subcellularLocation>
</comment>
<feature type="domain" description="CAAX prenyl protease 1 N-terminal" evidence="16">
    <location>
        <begin position="26"/>
        <end position="204"/>
    </location>
</feature>
<evidence type="ECO:0000256" key="9">
    <source>
        <dbReference type="ARBA" id="ARBA00023049"/>
    </source>
</evidence>
<feature type="transmembrane region" description="Helical" evidence="14">
    <location>
        <begin position="147"/>
        <end position="168"/>
    </location>
</feature>
<evidence type="ECO:0000256" key="12">
    <source>
        <dbReference type="PIRSR" id="PIRSR627057-2"/>
    </source>
</evidence>
<dbReference type="EMBL" id="ASHL01000002">
    <property type="protein sequence ID" value="EPD13604.1"/>
    <property type="molecule type" value="Genomic_DNA"/>
</dbReference>
<dbReference type="Gene3D" id="3.30.2010.10">
    <property type="entry name" value="Metalloproteases ('zincins'), catalytic domain"/>
    <property type="match status" value="1"/>
</dbReference>
<dbReference type="Proteomes" id="UP000015462">
    <property type="component" value="Unassembled WGS sequence"/>
</dbReference>
<gene>
    <name evidence="17" type="ORF">L196_03686</name>
</gene>
<comment type="similarity">
    <text evidence="13">Belongs to the peptidase M48 family.</text>
</comment>
<evidence type="ECO:0000256" key="8">
    <source>
        <dbReference type="ARBA" id="ARBA00022989"/>
    </source>
</evidence>
<keyword evidence="10 14" id="KW-0472">Membrane</keyword>
<evidence type="ECO:0000313" key="18">
    <source>
        <dbReference type="Proteomes" id="UP000015462"/>
    </source>
</evidence>
<proteinExistence type="inferred from homology"/>
<accession>A0AB33Z2K8</accession>
<dbReference type="FunFam" id="3.30.2010.10:FF:000002">
    <property type="entry name" value="CAAX prenyl protease"/>
    <property type="match status" value="1"/>
</dbReference>
<dbReference type="CDD" id="cd07343">
    <property type="entry name" value="M48A_Zmpste24p_like"/>
    <property type="match status" value="1"/>
</dbReference>
<evidence type="ECO:0000256" key="10">
    <source>
        <dbReference type="ARBA" id="ARBA00023136"/>
    </source>
</evidence>
<feature type="transmembrane region" description="Helical" evidence="14">
    <location>
        <begin position="174"/>
        <end position="194"/>
    </location>
</feature>
<evidence type="ECO:0000256" key="14">
    <source>
        <dbReference type="SAM" id="Phobius"/>
    </source>
</evidence>
<evidence type="ECO:0000256" key="1">
    <source>
        <dbReference type="ARBA" id="ARBA00004477"/>
    </source>
</evidence>
<dbReference type="PANTHER" id="PTHR10120">
    <property type="entry name" value="CAAX PRENYL PROTEASE 1"/>
    <property type="match status" value="1"/>
</dbReference>
<keyword evidence="8 14" id="KW-1133">Transmembrane helix</keyword>
<keyword evidence="7 12" id="KW-0862">Zinc</keyword>
<feature type="domain" description="Peptidase M48" evidence="15">
    <location>
        <begin position="207"/>
        <end position="412"/>
    </location>
</feature>
<name>A0AB33Z2K8_9GAMM</name>
<sequence length="417" mass="47667">MNEFSYIFLFFLVASTLLTLWLNKRQIMHIMHHRNGVPNDFSDKIDLTAHQKAADYTIAKTKIDNLQTLLSAGILIILTLGGLINVILETSQTYLYSDIWAEVSLVLFVFVLSHLIGLPLSIYQTFKVEQYFGFNRTTVTQFIKDQFLQLSLMLVIGIPLLYALLWVMDKMGTYWWLYAWILTISFTFFMTWLVPTVIAPLFNKFTPLEEGELKSKITQLFERCGFNSKGIYIMDGSKRSGHGNAYFTGIGNNKRIVFFDTLIDALSPDEIEAVLAHELGHFKRKHILKQMLTSTLITLIGFAILGVLKQQNWFFEGLGVLQNNNAVALLLFILVMPVFTTFLQPLSSHLQRKFEFEADAFASTMANPEHLIQALVKLYRENASTLTPDPLYSSFHHSHPPAGVRINHLKELAHKAY</sequence>
<feature type="transmembrane region" description="Helical" evidence="14">
    <location>
        <begin position="100"/>
        <end position="126"/>
    </location>
</feature>
<keyword evidence="6" id="KW-0256">Endoplasmic reticulum</keyword>
<dbReference type="Pfam" id="PF01435">
    <property type="entry name" value="Peptidase_M48"/>
    <property type="match status" value="1"/>
</dbReference>
<feature type="active site" evidence="11">
    <location>
        <position position="278"/>
    </location>
</feature>
<keyword evidence="5 13" id="KW-0378">Hydrolase</keyword>
<evidence type="ECO:0000256" key="4">
    <source>
        <dbReference type="ARBA" id="ARBA00022723"/>
    </source>
</evidence>
<evidence type="ECO:0000256" key="5">
    <source>
        <dbReference type="ARBA" id="ARBA00022801"/>
    </source>
</evidence>
<keyword evidence="3 14" id="KW-0812">Transmembrane</keyword>
<evidence type="ECO:0000256" key="3">
    <source>
        <dbReference type="ARBA" id="ARBA00022692"/>
    </source>
</evidence>
<dbReference type="GO" id="GO:0046872">
    <property type="term" value="F:metal ion binding"/>
    <property type="evidence" value="ECO:0007669"/>
    <property type="project" value="UniProtKB-KW"/>
</dbReference>
<dbReference type="InterPro" id="IPR032456">
    <property type="entry name" value="Peptidase_M48_N"/>
</dbReference>
<comment type="caution">
    <text evidence="17">The sequence shown here is derived from an EMBL/GenBank/DDBJ whole genome shotgun (WGS) entry which is preliminary data.</text>
</comment>
<reference evidence="17 18" key="1">
    <citation type="journal article" date="2013" name="Genome Announc.">
        <title>Genome Sequence of the Pyrene- and Fluoranthene-Degrading Bacterium Cycloclasticus sp. Strain PY97M.</title>
        <authorList>
            <person name="Cui Z."/>
            <person name="Xu G."/>
            <person name="Li Q."/>
            <person name="Gao W."/>
            <person name="Zheng L."/>
        </authorList>
    </citation>
    <scope>NUCLEOTIDE SEQUENCE [LARGE SCALE GENOMIC DNA]</scope>
    <source>
        <strain evidence="17 18">PY97M</strain>
    </source>
</reference>
<feature type="transmembrane region" description="Helical" evidence="14">
    <location>
        <begin position="69"/>
        <end position="88"/>
    </location>
</feature>
<dbReference type="InterPro" id="IPR027057">
    <property type="entry name" value="CAXX_Prtase_1"/>
</dbReference>
<feature type="transmembrane region" description="Helical" evidence="14">
    <location>
        <begin position="6"/>
        <end position="23"/>
    </location>
</feature>
<keyword evidence="18" id="KW-1185">Reference proteome</keyword>
<organism evidence="17 18">
    <name type="scientific">Cycloclasticus pugetii</name>
    <dbReference type="NCBI Taxonomy" id="34068"/>
    <lineage>
        <taxon>Bacteria</taxon>
        <taxon>Pseudomonadati</taxon>
        <taxon>Pseudomonadota</taxon>
        <taxon>Gammaproteobacteria</taxon>
        <taxon>Thiotrichales</taxon>
        <taxon>Piscirickettsiaceae</taxon>
        <taxon>Cycloclasticus</taxon>
    </lineage>
</organism>
<evidence type="ECO:0000256" key="11">
    <source>
        <dbReference type="PIRSR" id="PIRSR627057-1"/>
    </source>
</evidence>
<evidence type="ECO:0000256" key="13">
    <source>
        <dbReference type="RuleBase" id="RU003983"/>
    </source>
</evidence>
<dbReference type="AlphaFoldDB" id="A0AB33Z2K8"/>
<dbReference type="RefSeq" id="WP_016390002.1">
    <property type="nucleotide sequence ID" value="NZ_KE646806.1"/>
</dbReference>
<evidence type="ECO:0000256" key="6">
    <source>
        <dbReference type="ARBA" id="ARBA00022824"/>
    </source>
</evidence>
<feature type="binding site" evidence="12">
    <location>
        <position position="277"/>
    </location>
    <ligand>
        <name>Zn(2+)</name>
        <dbReference type="ChEBI" id="CHEBI:29105"/>
        <note>catalytic</note>
    </ligand>
</feature>
<keyword evidence="2 13" id="KW-0645">Protease</keyword>
<evidence type="ECO:0000313" key="17">
    <source>
        <dbReference type="EMBL" id="EPD13604.1"/>
    </source>
</evidence>
<dbReference type="InterPro" id="IPR001915">
    <property type="entry name" value="Peptidase_M48"/>
</dbReference>
<comment type="cofactor">
    <cofactor evidence="12 13">
        <name>Zn(2+)</name>
        <dbReference type="ChEBI" id="CHEBI:29105"/>
    </cofactor>
    <text evidence="12 13">Binds 1 zinc ion per subunit.</text>
</comment>
<dbReference type="Pfam" id="PF16491">
    <property type="entry name" value="Peptidase_M48_N"/>
    <property type="match status" value="1"/>
</dbReference>
<keyword evidence="9 13" id="KW-0482">Metalloprotease</keyword>
<dbReference type="GO" id="GO:0071586">
    <property type="term" value="P:CAAX-box protein processing"/>
    <property type="evidence" value="ECO:0007669"/>
    <property type="project" value="InterPro"/>
</dbReference>
<evidence type="ECO:0000259" key="16">
    <source>
        <dbReference type="Pfam" id="PF16491"/>
    </source>
</evidence>
<feature type="transmembrane region" description="Helical" evidence="14">
    <location>
        <begin position="328"/>
        <end position="346"/>
    </location>
</feature>
<keyword evidence="4 12" id="KW-0479">Metal-binding</keyword>
<feature type="binding site" evidence="12">
    <location>
        <position position="355"/>
    </location>
    <ligand>
        <name>Zn(2+)</name>
        <dbReference type="ChEBI" id="CHEBI:29105"/>
        <note>catalytic</note>
    </ligand>
</feature>